<evidence type="ECO:0000256" key="2">
    <source>
        <dbReference type="ARBA" id="ARBA00009712"/>
    </source>
</evidence>
<dbReference type="PANTHER" id="PTHR11473">
    <property type="entry name" value="AROMATIC AMINO ACID HYDROXYLASE"/>
    <property type="match status" value="1"/>
</dbReference>
<evidence type="ECO:0000256" key="4">
    <source>
        <dbReference type="ARBA" id="ARBA00023002"/>
    </source>
</evidence>
<dbReference type="FunFam" id="1.10.800.10:FF:000004">
    <property type="entry name" value="Tyrosine 3-monooxygenase"/>
    <property type="match status" value="1"/>
</dbReference>
<sequence>MSVPTNFSHSISKQIYVHTEQYRKTNFNFSSMSYKSSYFRCLEHRLSTLHENMDDQEAVNIVNNEISKEQLQSLIGRGKTTSFIFSIKNRIGGLARVLQVFQEHKINVVHIESRRCHRTNSEYEIYVDLEADQANIEKSMHTLKKQVSCIDFDRTTLLEPTENIRDEDKSYDVKVHTITNENNDLNKIPLSPFIDHNGQVIERQTTYLSNSLELSSLNLQHALDHHLYISSNDDSSLSVLCYDNVLCYLSNVIHHGTINEIELNLQRYFTNKQLEQAYYKLQNSLNYSLKIIDSNINQHIFETIEQCLDNLSNTSCLLTIIQTICEKNLFPYLPIFVTNDWIHMIRYVQDLEKIDTSSSPSSSSGTRAVTDLQEKIAGLNENLSSLHELLVVVKNLSTLVAVESSNDQCCLRTYCQHSSMHRITPMIDSPASSYSSLDIDRNPITTLNQTIPGFIRNPVSNFLIPTAPKINDITQSLISTDDNNSSDDEQSISSKTGSVVVIRDDDLWIYPIGIDVRKPKFNPHEFHRSQSLYNPTIEKHEPTNRFIRTNSFDDEDFPKNNLAKLKIQHKKHKKGKGVILVVEETPWFPRRISDLDQCSIKVLLYGVDLDADHPGFTDPVYRARRMYFHDVAIAYKHGDPIPRVQYTKEETDTWGVVFRNLNRLYPTHACAEYLVNWPLLREKCGFREDNIPQLEDISRFLRDRTGFTLRPVAGYLSPRDFLYGLAFRVFHCTQYIRHSSNPSYTPEPDCCHELLGHIPLLADPNFAQFSHEIGLAAIGASEQDINRLATCYFFTIEFGLCRQNDGLRAYGAGLLSSCAELEHALSDKAKKIAFDPDVVCKQTCLITTYQDQYFVSASFVEAKEKMREFALSIKRPFAVRYNPYNQSIEIVSNTQHVAQIISDLKGDMCIIFDALRKLQNSVTNDINNKN</sequence>
<dbReference type="SUPFAM" id="SSF56534">
    <property type="entry name" value="Aromatic aminoacid monoxygenases, catalytic and oligomerization domains"/>
    <property type="match status" value="1"/>
</dbReference>
<dbReference type="PROSITE" id="PS00367">
    <property type="entry name" value="BH4_AAA_HYDROXYL_1"/>
    <property type="match status" value="1"/>
</dbReference>
<evidence type="ECO:0000259" key="12">
    <source>
        <dbReference type="PROSITE" id="PS51410"/>
    </source>
</evidence>
<keyword evidence="4" id="KW-0560">Oxidoreductase</keyword>
<dbReference type="GO" id="GO:0005506">
    <property type="term" value="F:iron ion binding"/>
    <property type="evidence" value="ECO:0007669"/>
    <property type="project" value="InterPro"/>
</dbReference>
<dbReference type="InterPro" id="IPR045865">
    <property type="entry name" value="ACT-like_dom_sf"/>
</dbReference>
<dbReference type="Gene3D" id="3.30.70.260">
    <property type="match status" value="1"/>
</dbReference>
<dbReference type="Proteomes" id="UP000663842">
    <property type="component" value="Unassembled WGS sequence"/>
</dbReference>
<feature type="binding site" evidence="10">
    <location>
        <position position="846"/>
    </location>
    <ligand>
        <name>L-tryptophan</name>
        <dbReference type="ChEBI" id="CHEBI:57912"/>
    </ligand>
</feature>
<protein>
    <recommendedName>
        <fullName evidence="7">Tryptophan 5-hydroxylase 2</fullName>
    </recommendedName>
    <alternativeName>
        <fullName evidence="8">Tryptophan 5-monooxygenase 2</fullName>
    </alternativeName>
</protein>
<feature type="domain" description="Biopterin-dependent aromatic amino acid hydroxylase family profile" evidence="12">
    <location>
        <begin position="571"/>
        <end position="919"/>
    </location>
</feature>
<dbReference type="PROSITE" id="PS51671">
    <property type="entry name" value="ACT"/>
    <property type="match status" value="1"/>
</dbReference>
<evidence type="ECO:0000256" key="10">
    <source>
        <dbReference type="PIRSR" id="PIRSR601273-1"/>
    </source>
</evidence>
<dbReference type="InterPro" id="IPR001273">
    <property type="entry name" value="ArAA_hydroxylase"/>
</dbReference>
<dbReference type="AlphaFoldDB" id="A0A819LQA4"/>
<name>A0A819LQA4_9BILA</name>
<dbReference type="InterPro" id="IPR018301">
    <property type="entry name" value="ArAA_hydroxylase_Fe/CU_BS"/>
</dbReference>
<dbReference type="InterPro" id="IPR002912">
    <property type="entry name" value="ACT_dom"/>
</dbReference>
<comment type="subunit">
    <text evidence="9">Interacts with DNAJC12.</text>
</comment>
<evidence type="ECO:0000256" key="1">
    <source>
        <dbReference type="ARBA" id="ARBA00001954"/>
    </source>
</evidence>
<keyword evidence="5 11" id="KW-0408">Iron</keyword>
<dbReference type="InterPro" id="IPR019774">
    <property type="entry name" value="Aromatic-AA_hydroxylase_C"/>
</dbReference>
<dbReference type="InterPro" id="IPR036951">
    <property type="entry name" value="ArAA_hydroxylase_sf"/>
</dbReference>
<dbReference type="Gene3D" id="1.10.800.10">
    <property type="entry name" value="Aromatic amino acid hydroxylase"/>
    <property type="match status" value="1"/>
</dbReference>
<dbReference type="PROSITE" id="PS51410">
    <property type="entry name" value="BH4_AAA_HYDROXYL_2"/>
    <property type="match status" value="1"/>
</dbReference>
<evidence type="ECO:0000256" key="11">
    <source>
        <dbReference type="PIRSR" id="PIRSR601273-2"/>
    </source>
</evidence>
<dbReference type="GO" id="GO:0009072">
    <property type="term" value="P:aromatic amino acid metabolic process"/>
    <property type="evidence" value="ECO:0007669"/>
    <property type="project" value="InterPro"/>
</dbReference>
<dbReference type="GO" id="GO:0043005">
    <property type="term" value="C:neuron projection"/>
    <property type="evidence" value="ECO:0007669"/>
    <property type="project" value="TreeGrafter"/>
</dbReference>
<evidence type="ECO:0000259" key="13">
    <source>
        <dbReference type="PROSITE" id="PS51671"/>
    </source>
</evidence>
<evidence type="ECO:0000256" key="7">
    <source>
        <dbReference type="ARBA" id="ARBA00040889"/>
    </source>
</evidence>
<gene>
    <name evidence="14" type="ORF">UXM345_LOCUS14323</name>
</gene>
<dbReference type="PRINTS" id="PR00372">
    <property type="entry name" value="FYWHYDRXLASE"/>
</dbReference>
<comment type="similarity">
    <text evidence="2">Belongs to the biopterin-dependent aromatic amino acid hydroxylase family.</text>
</comment>
<keyword evidence="6" id="KW-0503">Monooxygenase</keyword>
<dbReference type="PANTHER" id="PTHR11473:SF16">
    <property type="entry name" value="TRYPTOPHAN 5-HYDROXYLASE 2"/>
    <property type="match status" value="1"/>
</dbReference>
<dbReference type="GO" id="GO:0004510">
    <property type="term" value="F:tryptophan 5-monooxygenase activity"/>
    <property type="evidence" value="ECO:0007669"/>
    <property type="project" value="TreeGrafter"/>
</dbReference>
<feature type="binding site" evidence="10">
    <location>
        <position position="737"/>
    </location>
    <ligand>
        <name>L-tryptophan</name>
        <dbReference type="ChEBI" id="CHEBI:57912"/>
    </ligand>
</feature>
<evidence type="ECO:0000256" key="5">
    <source>
        <dbReference type="ARBA" id="ARBA00023004"/>
    </source>
</evidence>
<comment type="caution">
    <text evidence="14">The sequence shown here is derived from an EMBL/GenBank/DDBJ whole genome shotgun (WGS) entry which is preliminary data.</text>
</comment>
<evidence type="ECO:0000256" key="8">
    <source>
        <dbReference type="ARBA" id="ARBA00042662"/>
    </source>
</evidence>
<accession>A0A819LQA4</accession>
<feature type="binding site" evidence="10">
    <location>
        <position position="745"/>
    </location>
    <ligand>
        <name>L-tryptophan</name>
        <dbReference type="ChEBI" id="CHEBI:57912"/>
    </ligand>
</feature>
<feature type="binding site" evidence="10">
    <location>
        <position position="715"/>
    </location>
    <ligand>
        <name>L-tryptophan</name>
        <dbReference type="ChEBI" id="CHEBI:57912"/>
    </ligand>
</feature>
<dbReference type="Pfam" id="PF01842">
    <property type="entry name" value="ACT"/>
    <property type="match status" value="1"/>
</dbReference>
<organism evidence="14 15">
    <name type="scientific">Rotaria magnacalcarata</name>
    <dbReference type="NCBI Taxonomy" id="392030"/>
    <lineage>
        <taxon>Eukaryota</taxon>
        <taxon>Metazoa</taxon>
        <taxon>Spiralia</taxon>
        <taxon>Gnathifera</taxon>
        <taxon>Rotifera</taxon>
        <taxon>Eurotatoria</taxon>
        <taxon>Bdelloidea</taxon>
        <taxon>Philodinida</taxon>
        <taxon>Philodinidae</taxon>
        <taxon>Rotaria</taxon>
    </lineage>
</organism>
<evidence type="ECO:0000313" key="15">
    <source>
        <dbReference type="Proteomes" id="UP000663842"/>
    </source>
</evidence>
<feature type="binding site" evidence="11">
    <location>
        <position position="752"/>
    </location>
    <ligand>
        <name>Fe cation</name>
        <dbReference type="ChEBI" id="CHEBI:24875"/>
    </ligand>
</feature>
<evidence type="ECO:0000256" key="3">
    <source>
        <dbReference type="ARBA" id="ARBA00022723"/>
    </source>
</evidence>
<dbReference type="SUPFAM" id="SSF55021">
    <property type="entry name" value="ACT-like"/>
    <property type="match status" value="1"/>
</dbReference>
<comment type="cofactor">
    <cofactor evidence="1 11">
        <name>Fe(2+)</name>
        <dbReference type="ChEBI" id="CHEBI:29033"/>
    </cofactor>
</comment>
<proteinExistence type="inferred from homology"/>
<feature type="binding site" evidence="10">
    <location>
        <position position="816"/>
    </location>
    <ligand>
        <name>L-tryptophan</name>
        <dbReference type="ChEBI" id="CHEBI:57912"/>
    </ligand>
</feature>
<evidence type="ECO:0000313" key="14">
    <source>
        <dbReference type="EMBL" id="CAF3968157.1"/>
    </source>
</evidence>
<dbReference type="Pfam" id="PF00351">
    <property type="entry name" value="Biopterin_H"/>
    <property type="match status" value="1"/>
</dbReference>
<feature type="binding site" evidence="11">
    <location>
        <position position="757"/>
    </location>
    <ligand>
        <name>Fe cation</name>
        <dbReference type="ChEBI" id="CHEBI:24875"/>
    </ligand>
</feature>
<reference evidence="14" key="1">
    <citation type="submission" date="2021-02" db="EMBL/GenBank/DDBJ databases">
        <authorList>
            <person name="Nowell W R."/>
        </authorList>
    </citation>
    <scope>NUCLEOTIDE SEQUENCE</scope>
</reference>
<dbReference type="GO" id="GO:0046189">
    <property type="term" value="P:phenol-containing compound biosynthetic process"/>
    <property type="evidence" value="ECO:0007669"/>
    <property type="project" value="UniProtKB-ARBA"/>
</dbReference>
<feature type="binding site" evidence="11">
    <location>
        <position position="797"/>
    </location>
    <ligand>
        <name>Fe cation</name>
        <dbReference type="ChEBI" id="CHEBI:24875"/>
    </ligand>
</feature>
<evidence type="ECO:0000256" key="6">
    <source>
        <dbReference type="ARBA" id="ARBA00023033"/>
    </source>
</evidence>
<evidence type="ECO:0000256" key="9">
    <source>
        <dbReference type="ARBA" id="ARBA00062416"/>
    </source>
</evidence>
<dbReference type="InterPro" id="IPR036329">
    <property type="entry name" value="Aro-AA_hydroxylase_C_sf"/>
</dbReference>
<dbReference type="EMBL" id="CAJOBF010001614">
    <property type="protein sequence ID" value="CAF3968157.1"/>
    <property type="molecule type" value="Genomic_DNA"/>
</dbReference>
<keyword evidence="3 11" id="KW-0479">Metal-binding</keyword>
<feature type="domain" description="ACT" evidence="13">
    <location>
        <begin position="82"/>
        <end position="163"/>
    </location>
</feature>